<evidence type="ECO:0000256" key="18">
    <source>
        <dbReference type="HAMAP-Rule" id="MF_00110"/>
    </source>
</evidence>
<comment type="caution">
    <text evidence="21">The sequence shown here is derived from an EMBL/GenBank/DDBJ whole genome shotgun (WGS) entry which is preliminary data.</text>
</comment>
<comment type="pathway">
    <text evidence="5 18">Metabolic intermediate biosynthesis; chorismate biosynthesis; chorismate from D-erythrose 4-phosphate and phosphoenolpyruvate: step 2/7.</text>
</comment>
<feature type="domain" description="3-dehydroquinate synthase C-terminal" evidence="20">
    <location>
        <begin position="188"/>
        <end position="333"/>
    </location>
</feature>
<dbReference type="Pfam" id="PF01761">
    <property type="entry name" value="DHQ_synthase"/>
    <property type="match status" value="1"/>
</dbReference>
<gene>
    <name evidence="18 21" type="primary">aroB</name>
    <name evidence="21" type="ORF">RIF25_12000</name>
</gene>
<dbReference type="PANTHER" id="PTHR43622">
    <property type="entry name" value="3-DEHYDROQUINATE SYNTHASE"/>
    <property type="match status" value="1"/>
</dbReference>
<dbReference type="GO" id="GO:0046872">
    <property type="term" value="F:metal ion binding"/>
    <property type="evidence" value="ECO:0007669"/>
    <property type="project" value="UniProtKB-KW"/>
</dbReference>
<feature type="binding site" evidence="18">
    <location>
        <position position="255"/>
    </location>
    <ligand>
        <name>Zn(2+)</name>
        <dbReference type="ChEBI" id="CHEBI:29105"/>
    </ligand>
</feature>
<dbReference type="CDD" id="cd08195">
    <property type="entry name" value="DHQS"/>
    <property type="match status" value="1"/>
</dbReference>
<comment type="caution">
    <text evidence="18">Lacks conserved residue(s) required for the propagation of feature annotation.</text>
</comment>
<dbReference type="InterPro" id="IPR016037">
    <property type="entry name" value="DHQ_synth_AroB"/>
</dbReference>
<reference evidence="22" key="1">
    <citation type="submission" date="2023-07" db="EMBL/GenBank/DDBJ databases">
        <authorList>
            <person name="Luz R."/>
            <person name="Cordeiro R."/>
            <person name="Fonseca A."/>
            <person name="Goncalves V."/>
        </authorList>
    </citation>
    <scope>NUCLEOTIDE SEQUENCE [LARGE SCALE GENOMIC DNA]</scope>
    <source>
        <strain evidence="22">BACA0444</strain>
    </source>
</reference>
<evidence type="ECO:0000256" key="12">
    <source>
        <dbReference type="ARBA" id="ARBA00022741"/>
    </source>
</evidence>
<keyword evidence="13 18" id="KW-0862">Zinc</keyword>
<keyword evidence="11 18" id="KW-0479">Metal-binding</keyword>
<dbReference type="GO" id="GO:0008652">
    <property type="term" value="P:amino acid biosynthetic process"/>
    <property type="evidence" value="ECO:0007669"/>
    <property type="project" value="UniProtKB-KW"/>
</dbReference>
<dbReference type="InterPro" id="IPR056179">
    <property type="entry name" value="DHQS_C"/>
</dbReference>
<evidence type="ECO:0000256" key="14">
    <source>
        <dbReference type="ARBA" id="ARBA00023027"/>
    </source>
</evidence>
<evidence type="ECO:0000256" key="17">
    <source>
        <dbReference type="ARBA" id="ARBA00023285"/>
    </source>
</evidence>
<dbReference type="GO" id="GO:0009073">
    <property type="term" value="P:aromatic amino acid family biosynthetic process"/>
    <property type="evidence" value="ECO:0007669"/>
    <property type="project" value="UniProtKB-KW"/>
</dbReference>
<feature type="binding site" evidence="18">
    <location>
        <begin position="111"/>
        <end position="115"/>
    </location>
    <ligand>
        <name>NAD(+)</name>
        <dbReference type="ChEBI" id="CHEBI:57540"/>
    </ligand>
</feature>
<feature type="domain" description="3-dehydroquinate synthase N-terminal" evidence="19">
    <location>
        <begin position="73"/>
        <end position="185"/>
    </location>
</feature>
<keyword evidence="10 18" id="KW-0028">Amino-acid biosynthesis</keyword>
<accession>A0AAE4FSK8</accession>
<keyword evidence="16 18" id="KW-0456">Lyase</keyword>
<dbReference type="Pfam" id="PF24621">
    <property type="entry name" value="DHQS_C"/>
    <property type="match status" value="1"/>
</dbReference>
<feature type="binding site" evidence="18">
    <location>
        <position position="157"/>
    </location>
    <ligand>
        <name>NAD(+)</name>
        <dbReference type="ChEBI" id="CHEBI:57540"/>
    </ligand>
</feature>
<dbReference type="Proteomes" id="UP001268256">
    <property type="component" value="Unassembled WGS sequence"/>
</dbReference>
<evidence type="ECO:0000256" key="1">
    <source>
        <dbReference type="ARBA" id="ARBA00001393"/>
    </source>
</evidence>
<dbReference type="GO" id="GO:0003856">
    <property type="term" value="F:3-dehydroquinate synthase activity"/>
    <property type="evidence" value="ECO:0007669"/>
    <property type="project" value="UniProtKB-UniRule"/>
</dbReference>
<comment type="subcellular location">
    <subcellularLocation>
        <location evidence="4 18">Cytoplasm</location>
    </subcellularLocation>
</comment>
<keyword evidence="22" id="KW-1185">Reference proteome</keyword>
<evidence type="ECO:0000256" key="8">
    <source>
        <dbReference type="ARBA" id="ARBA00017684"/>
    </source>
</evidence>
<protein>
    <recommendedName>
        <fullName evidence="8 18">3-dehydroquinate synthase</fullName>
        <shortName evidence="18">DHQS</shortName>
        <ecNumber evidence="7 18">4.2.3.4</ecNumber>
    </recommendedName>
</protein>
<comment type="cofactor">
    <cofactor evidence="2 18">
        <name>NAD(+)</name>
        <dbReference type="ChEBI" id="CHEBI:57540"/>
    </cofactor>
</comment>
<name>A0AAE4FSK8_9CYAN</name>
<evidence type="ECO:0000256" key="5">
    <source>
        <dbReference type="ARBA" id="ARBA00004661"/>
    </source>
</evidence>
<dbReference type="PANTHER" id="PTHR43622:SF7">
    <property type="entry name" value="3-DEHYDROQUINATE SYNTHASE, CHLOROPLASTIC"/>
    <property type="match status" value="1"/>
</dbReference>
<feature type="binding site" evidence="18">
    <location>
        <position position="190"/>
    </location>
    <ligand>
        <name>Zn(2+)</name>
        <dbReference type="ChEBI" id="CHEBI:29105"/>
    </ligand>
</feature>
<dbReference type="EC" id="4.2.3.4" evidence="7 18"/>
<dbReference type="AlphaFoldDB" id="A0AAE4FSK8"/>
<keyword evidence="9 18" id="KW-0963">Cytoplasm</keyword>
<evidence type="ECO:0000256" key="6">
    <source>
        <dbReference type="ARBA" id="ARBA00005412"/>
    </source>
</evidence>
<dbReference type="GO" id="GO:0000166">
    <property type="term" value="F:nucleotide binding"/>
    <property type="evidence" value="ECO:0007669"/>
    <property type="project" value="UniProtKB-KW"/>
</dbReference>
<dbReference type="Gene3D" id="1.20.1090.10">
    <property type="entry name" value="Dehydroquinate synthase-like - alpha domain"/>
    <property type="match status" value="1"/>
</dbReference>
<dbReference type="NCBIfam" id="TIGR01357">
    <property type="entry name" value="aroB"/>
    <property type="match status" value="1"/>
</dbReference>
<comment type="function">
    <text evidence="18">Catalyzes the conversion of 3-deoxy-D-arabino-heptulosonate 7-phosphate (DAHP) to dehydroquinate (DHQ).</text>
</comment>
<evidence type="ECO:0000256" key="11">
    <source>
        <dbReference type="ARBA" id="ARBA00022723"/>
    </source>
</evidence>
<keyword evidence="12 18" id="KW-0547">Nucleotide-binding</keyword>
<dbReference type="SUPFAM" id="SSF56796">
    <property type="entry name" value="Dehydroquinate synthase-like"/>
    <property type="match status" value="1"/>
</dbReference>
<dbReference type="FunFam" id="3.40.50.1970:FF:000007">
    <property type="entry name" value="Pentafunctional AROM polypeptide"/>
    <property type="match status" value="1"/>
</dbReference>
<comment type="similarity">
    <text evidence="6 18">Belongs to the sugar phosphate cyclases superfamily. Dehydroquinate synthase family.</text>
</comment>
<feature type="binding site" evidence="18">
    <location>
        <position position="148"/>
    </location>
    <ligand>
        <name>NAD(+)</name>
        <dbReference type="ChEBI" id="CHEBI:57540"/>
    </ligand>
</feature>
<dbReference type="RefSeq" id="WP_322878770.1">
    <property type="nucleotide sequence ID" value="NZ_JAVMIP010000013.1"/>
</dbReference>
<dbReference type="HAMAP" id="MF_00110">
    <property type="entry name" value="DHQ_synthase"/>
    <property type="match status" value="1"/>
</dbReference>
<feature type="binding site" evidence="18">
    <location>
        <begin position="135"/>
        <end position="136"/>
    </location>
    <ligand>
        <name>NAD(+)</name>
        <dbReference type="ChEBI" id="CHEBI:57540"/>
    </ligand>
</feature>
<evidence type="ECO:0000256" key="15">
    <source>
        <dbReference type="ARBA" id="ARBA00023141"/>
    </source>
</evidence>
<dbReference type="EMBL" id="JAVMIP010000013">
    <property type="protein sequence ID" value="MDS3861529.1"/>
    <property type="molecule type" value="Genomic_DNA"/>
</dbReference>
<dbReference type="InterPro" id="IPR050071">
    <property type="entry name" value="Dehydroquinate_synthase"/>
</dbReference>
<comment type="cofactor">
    <cofactor evidence="18">
        <name>Co(2+)</name>
        <dbReference type="ChEBI" id="CHEBI:48828"/>
    </cofactor>
    <cofactor evidence="18">
        <name>Zn(2+)</name>
        <dbReference type="ChEBI" id="CHEBI:29105"/>
    </cofactor>
    <text evidence="18">Binds 1 divalent metal cation per subunit. Can use either Co(2+) or Zn(2+).</text>
</comment>
<comment type="catalytic activity">
    <reaction evidence="1 18">
        <text>7-phospho-2-dehydro-3-deoxy-D-arabino-heptonate = 3-dehydroquinate + phosphate</text>
        <dbReference type="Rhea" id="RHEA:21968"/>
        <dbReference type="ChEBI" id="CHEBI:32364"/>
        <dbReference type="ChEBI" id="CHEBI:43474"/>
        <dbReference type="ChEBI" id="CHEBI:58394"/>
        <dbReference type="EC" id="4.2.3.4"/>
    </reaction>
</comment>
<evidence type="ECO:0000256" key="16">
    <source>
        <dbReference type="ARBA" id="ARBA00023239"/>
    </source>
</evidence>
<dbReference type="Gene3D" id="3.40.50.1970">
    <property type="match status" value="1"/>
</dbReference>
<dbReference type="GO" id="GO:0005737">
    <property type="term" value="C:cytoplasm"/>
    <property type="evidence" value="ECO:0007669"/>
    <property type="project" value="UniProtKB-SubCell"/>
</dbReference>
<evidence type="ECO:0000256" key="7">
    <source>
        <dbReference type="ARBA" id="ARBA00013031"/>
    </source>
</evidence>
<keyword evidence="15 18" id="KW-0057">Aromatic amino acid biosynthesis</keyword>
<organism evidence="21 22">
    <name type="scientific">Pseudocalidococcus azoricus BACA0444</name>
    <dbReference type="NCBI Taxonomy" id="2918990"/>
    <lineage>
        <taxon>Bacteria</taxon>
        <taxon>Bacillati</taxon>
        <taxon>Cyanobacteriota</taxon>
        <taxon>Cyanophyceae</taxon>
        <taxon>Acaryochloridales</taxon>
        <taxon>Thermosynechococcaceae</taxon>
        <taxon>Pseudocalidococcus</taxon>
        <taxon>Pseudocalidococcus azoricus</taxon>
    </lineage>
</organism>
<dbReference type="GO" id="GO:0009423">
    <property type="term" value="P:chorismate biosynthetic process"/>
    <property type="evidence" value="ECO:0007669"/>
    <property type="project" value="UniProtKB-UniRule"/>
</dbReference>
<evidence type="ECO:0000256" key="13">
    <source>
        <dbReference type="ARBA" id="ARBA00022833"/>
    </source>
</evidence>
<dbReference type="InterPro" id="IPR030963">
    <property type="entry name" value="DHQ_synth_fam"/>
</dbReference>
<evidence type="ECO:0000256" key="3">
    <source>
        <dbReference type="ARBA" id="ARBA00001947"/>
    </source>
</evidence>
<evidence type="ECO:0000256" key="10">
    <source>
        <dbReference type="ARBA" id="ARBA00022605"/>
    </source>
</evidence>
<evidence type="ECO:0000259" key="19">
    <source>
        <dbReference type="Pfam" id="PF01761"/>
    </source>
</evidence>
<comment type="cofactor">
    <cofactor evidence="3">
        <name>Zn(2+)</name>
        <dbReference type="ChEBI" id="CHEBI:29105"/>
    </cofactor>
</comment>
<dbReference type="PIRSF" id="PIRSF001455">
    <property type="entry name" value="DHQ_synth"/>
    <property type="match status" value="1"/>
</dbReference>
<proteinExistence type="inferred from homology"/>
<feature type="binding site" evidence="18">
    <location>
        <begin position="175"/>
        <end position="178"/>
    </location>
    <ligand>
        <name>NAD(+)</name>
        <dbReference type="ChEBI" id="CHEBI:57540"/>
    </ligand>
</feature>
<evidence type="ECO:0000256" key="4">
    <source>
        <dbReference type="ARBA" id="ARBA00004496"/>
    </source>
</evidence>
<sequence>MLSRSIPVNLPNQAYKVVIQAGGQADLGSILQAQGLVKPGQKLLVVSNSQIFRHYGPDIMDSLLNAGADVEKCLIPAGERYKTPKTLQKIYDAALAHRLERGSALVALGGGVVGDMTGFAAATWLRGIGVIQVPTSLLAMVDAAIGGKTGVNHPQGKNLIGAFHQPRLVLIDPHTLQTLPRREFRAAMAEVIKYGVIWDAELFDLLENALVLDRVEALGDDLLGQILIRSCQAKVDVVTKDERESGLRAILNYGHTLGHALESITQYRQFNHGEAVGLGMLAAGEIAVRMGLWTEVDQSRQMQLVEKVKLPSAWPGDLDLDTVLTLLSSDKKVKDGQVRFILPQAIGQVIIHDQVPPAIIRGAIQSLQA</sequence>
<dbReference type="InterPro" id="IPR030960">
    <property type="entry name" value="DHQS/DOIS_N"/>
</dbReference>
<evidence type="ECO:0000313" key="22">
    <source>
        <dbReference type="Proteomes" id="UP001268256"/>
    </source>
</evidence>
<feature type="binding site" evidence="18">
    <location>
        <position position="272"/>
    </location>
    <ligand>
        <name>Zn(2+)</name>
        <dbReference type="ChEBI" id="CHEBI:29105"/>
    </ligand>
</feature>
<keyword evidence="14 18" id="KW-0520">NAD</keyword>
<evidence type="ECO:0000259" key="20">
    <source>
        <dbReference type="Pfam" id="PF24621"/>
    </source>
</evidence>
<evidence type="ECO:0000313" key="21">
    <source>
        <dbReference type="EMBL" id="MDS3861529.1"/>
    </source>
</evidence>
<keyword evidence="17 18" id="KW-0170">Cobalt</keyword>
<evidence type="ECO:0000256" key="9">
    <source>
        <dbReference type="ARBA" id="ARBA00022490"/>
    </source>
</evidence>
<evidence type="ECO:0000256" key="2">
    <source>
        <dbReference type="ARBA" id="ARBA00001911"/>
    </source>
</evidence>